<dbReference type="GeneID" id="80018871"/>
<evidence type="ECO:0000313" key="2">
    <source>
        <dbReference type="Proteomes" id="UP000427166"/>
    </source>
</evidence>
<evidence type="ECO:0000313" key="1">
    <source>
        <dbReference type="EMBL" id="QGJ94150.1"/>
    </source>
</evidence>
<sequence length="374" mass="40431">MPFTALAVENSQIGPAQFADLIQSLAPRCTVDGPDDLRPSYASGAISVAAGAATIAGTRIRATGTNSISLPYATSGTITYVVVLRIDWSQPEASAASLKYFRWPAGGISALINATTTKDTNKINRIPGVMYDCVLASVILGTSASQQNMFTDYRAWGGDGGPLRVSSSLFAQGQEFMQLLDARRGTMITTEQGLYTRRLDNDGVWRDVGTASNPWRQWTPTLRFSEDFAEIGNTGGKLVNLGSGGQMKGYYRVTDGLVDGFASIIPGTGNWFGKGPIFMDLPLPCADWMVDTWSDGHIYTQQNLNWAAQLLVKAGWTRGEIFVPAEGKFSDQQPHRASLDNNPGTGIPRLDNAYSGGEVYSFHISYPVQSLRAM</sequence>
<dbReference type="Proteomes" id="UP000427166">
    <property type="component" value="Segment"/>
</dbReference>
<name>A0A649VNV9_9CAUD</name>
<proteinExistence type="predicted"/>
<protein>
    <submittedName>
        <fullName evidence="1">Minor tail protein</fullName>
    </submittedName>
</protein>
<accession>A0A649VNV9</accession>
<reference evidence="1 2" key="1">
    <citation type="submission" date="2019-10" db="EMBL/GenBank/DDBJ databases">
        <authorList>
            <person name="Davis E.R."/>
            <person name="Mohamed A."/>
            <person name="Ilzat A."/>
            <person name="Sivanathan V."/>
            <person name="Garlena R.A."/>
            <person name="Russell D.A."/>
            <person name="Pope W.H."/>
            <person name="Jacobs-Sera D."/>
            <person name="Hatfull G.F."/>
        </authorList>
    </citation>
    <scope>NUCLEOTIDE SEQUENCE [LARGE SCALE GENOMIC DNA]</scope>
</reference>
<organism evidence="1 2">
    <name type="scientific">Corynebacterium phage EmiRose</name>
    <dbReference type="NCBI Taxonomy" id="2565372"/>
    <lineage>
        <taxon>Viruses</taxon>
        <taxon>Duplodnaviria</taxon>
        <taxon>Heunggongvirae</taxon>
        <taxon>Uroviricota</taxon>
        <taxon>Caudoviricetes</taxon>
        <taxon>Emirosevirus</taxon>
        <taxon>Emirosevirus emirose</taxon>
    </lineage>
</organism>
<keyword evidence="2" id="KW-1185">Reference proteome</keyword>
<gene>
    <name evidence="1" type="primary">18</name>
    <name evidence="1" type="ORF">SEA_EMIROSE_18</name>
</gene>
<dbReference type="KEGG" id="vg:80018871"/>
<dbReference type="RefSeq" id="YP_010754285.1">
    <property type="nucleotide sequence ID" value="NC_073458.1"/>
</dbReference>
<dbReference type="EMBL" id="MN586033">
    <property type="protein sequence ID" value="QGJ94150.1"/>
    <property type="molecule type" value="Genomic_DNA"/>
</dbReference>